<sequence>MGSAQERFRLLVSDSVLTQHAIPAWRFQERICHSIGRLHFQPISKAPVSHLVVVSQIKSHLFEIITNHFSALFLVI</sequence>
<dbReference type="AlphaFoldDB" id="A0A6N2MP93"/>
<name>A0A6N2MP93_SALVM</name>
<organism evidence="1">
    <name type="scientific">Salix viminalis</name>
    <name type="common">Common osier</name>
    <name type="synonym">Basket willow</name>
    <dbReference type="NCBI Taxonomy" id="40686"/>
    <lineage>
        <taxon>Eukaryota</taxon>
        <taxon>Viridiplantae</taxon>
        <taxon>Streptophyta</taxon>
        <taxon>Embryophyta</taxon>
        <taxon>Tracheophyta</taxon>
        <taxon>Spermatophyta</taxon>
        <taxon>Magnoliopsida</taxon>
        <taxon>eudicotyledons</taxon>
        <taxon>Gunneridae</taxon>
        <taxon>Pentapetalae</taxon>
        <taxon>rosids</taxon>
        <taxon>fabids</taxon>
        <taxon>Malpighiales</taxon>
        <taxon>Salicaceae</taxon>
        <taxon>Saliceae</taxon>
        <taxon>Salix</taxon>
    </lineage>
</organism>
<dbReference type="EMBL" id="CAADRP010001874">
    <property type="protein sequence ID" value="VFU55230.1"/>
    <property type="molecule type" value="Genomic_DNA"/>
</dbReference>
<reference evidence="1" key="1">
    <citation type="submission" date="2019-03" db="EMBL/GenBank/DDBJ databases">
        <authorList>
            <person name="Mank J."/>
            <person name="Almeida P."/>
        </authorList>
    </citation>
    <scope>NUCLEOTIDE SEQUENCE</scope>
    <source>
        <strain evidence="1">78183</strain>
    </source>
</reference>
<protein>
    <submittedName>
        <fullName evidence="1">Uncharacterized protein</fullName>
    </submittedName>
</protein>
<evidence type="ECO:0000313" key="1">
    <source>
        <dbReference type="EMBL" id="VFU55230.1"/>
    </source>
</evidence>
<gene>
    <name evidence="1" type="ORF">SVIM_LOCUS391597</name>
</gene>
<accession>A0A6N2MP93</accession>
<proteinExistence type="predicted"/>